<dbReference type="PANTHER" id="PTHR24291">
    <property type="entry name" value="CYTOCHROME P450 FAMILY 4"/>
    <property type="match status" value="1"/>
</dbReference>
<keyword evidence="5 7" id="KW-0408">Iron</keyword>
<dbReference type="RefSeq" id="WP_110887020.1">
    <property type="nucleotide sequence ID" value="NZ_QJSX01000008.1"/>
</dbReference>
<evidence type="ECO:0000256" key="1">
    <source>
        <dbReference type="ARBA" id="ARBA00010617"/>
    </source>
</evidence>
<accession>A0A318SAU4</accession>
<evidence type="ECO:0000256" key="6">
    <source>
        <dbReference type="ARBA" id="ARBA00023033"/>
    </source>
</evidence>
<evidence type="ECO:0000313" key="10">
    <source>
        <dbReference type="Proteomes" id="UP000248326"/>
    </source>
</evidence>
<dbReference type="InterPro" id="IPR001128">
    <property type="entry name" value="Cyt_P450"/>
</dbReference>
<proteinExistence type="inferred from homology"/>
<dbReference type="InterPro" id="IPR017972">
    <property type="entry name" value="Cyt_P450_CS"/>
</dbReference>
<reference evidence="9 10" key="1">
    <citation type="submission" date="2018-06" db="EMBL/GenBank/DDBJ databases">
        <title>Genomic Encyclopedia of Type Strains, Phase IV (KMG-IV): sequencing the most valuable type-strain genomes for metagenomic binning, comparative biology and taxonomic classification.</title>
        <authorList>
            <person name="Goeker M."/>
        </authorList>
    </citation>
    <scope>NUCLEOTIDE SEQUENCE [LARGE SCALE GENOMIC DNA]</scope>
    <source>
        <strain evidence="9 10">DSM 18048</strain>
    </source>
</reference>
<dbReference type="PROSITE" id="PS00086">
    <property type="entry name" value="CYTOCHROME_P450"/>
    <property type="match status" value="1"/>
</dbReference>
<dbReference type="InterPro" id="IPR036396">
    <property type="entry name" value="Cyt_P450_sf"/>
</dbReference>
<keyword evidence="2 7" id="KW-0349">Heme</keyword>
<evidence type="ECO:0000256" key="4">
    <source>
        <dbReference type="ARBA" id="ARBA00023002"/>
    </source>
</evidence>
<evidence type="ECO:0000256" key="8">
    <source>
        <dbReference type="RuleBase" id="RU000461"/>
    </source>
</evidence>
<dbReference type="GO" id="GO:0005506">
    <property type="term" value="F:iron ion binding"/>
    <property type="evidence" value="ECO:0007669"/>
    <property type="project" value="InterPro"/>
</dbReference>
<dbReference type="GO" id="GO:0016705">
    <property type="term" value="F:oxidoreductase activity, acting on paired donors, with incorporation or reduction of molecular oxygen"/>
    <property type="evidence" value="ECO:0007669"/>
    <property type="project" value="InterPro"/>
</dbReference>
<dbReference type="AlphaFoldDB" id="A0A318SAU4"/>
<comment type="caution">
    <text evidence="9">The sequence shown here is derived from an EMBL/GenBank/DDBJ whole genome shotgun (WGS) entry which is preliminary data.</text>
</comment>
<dbReference type="PANTHER" id="PTHR24291:SF50">
    <property type="entry name" value="BIFUNCTIONAL ALBAFLAVENONE MONOOXYGENASE_TERPENE SYNTHASE"/>
    <property type="match status" value="1"/>
</dbReference>
<feature type="binding site" description="axial binding residue" evidence="7">
    <location>
        <position position="402"/>
    </location>
    <ligand>
        <name>heme</name>
        <dbReference type="ChEBI" id="CHEBI:30413"/>
    </ligand>
    <ligandPart>
        <name>Fe</name>
        <dbReference type="ChEBI" id="CHEBI:18248"/>
    </ligandPart>
</feature>
<gene>
    <name evidence="9" type="ORF">DES52_108199</name>
</gene>
<dbReference type="SUPFAM" id="SSF48264">
    <property type="entry name" value="Cytochrome P450"/>
    <property type="match status" value="1"/>
</dbReference>
<evidence type="ECO:0000313" key="9">
    <source>
        <dbReference type="EMBL" id="PYE53668.1"/>
    </source>
</evidence>
<dbReference type="GO" id="GO:0020037">
    <property type="term" value="F:heme binding"/>
    <property type="evidence" value="ECO:0007669"/>
    <property type="project" value="InterPro"/>
</dbReference>
<dbReference type="CDD" id="cd20620">
    <property type="entry name" value="CYP132-like"/>
    <property type="match status" value="1"/>
</dbReference>
<comment type="similarity">
    <text evidence="1 8">Belongs to the cytochrome P450 family.</text>
</comment>
<keyword evidence="3 7" id="KW-0479">Metal-binding</keyword>
<dbReference type="Gene3D" id="1.10.630.10">
    <property type="entry name" value="Cytochrome P450"/>
    <property type="match status" value="1"/>
</dbReference>
<dbReference type="Pfam" id="PF00067">
    <property type="entry name" value="p450"/>
    <property type="match status" value="1"/>
</dbReference>
<dbReference type="OrthoDB" id="9789468at2"/>
<dbReference type="GO" id="GO:0004497">
    <property type="term" value="F:monooxygenase activity"/>
    <property type="evidence" value="ECO:0007669"/>
    <property type="project" value="UniProtKB-KW"/>
</dbReference>
<comment type="cofactor">
    <cofactor evidence="7">
        <name>heme</name>
        <dbReference type="ChEBI" id="CHEBI:30413"/>
    </cofactor>
</comment>
<evidence type="ECO:0000256" key="7">
    <source>
        <dbReference type="PIRSR" id="PIRSR602401-1"/>
    </source>
</evidence>
<dbReference type="PRINTS" id="PR00385">
    <property type="entry name" value="P450"/>
</dbReference>
<dbReference type="PRINTS" id="PR00463">
    <property type="entry name" value="EP450I"/>
</dbReference>
<name>A0A318SAU4_9DEIO</name>
<dbReference type="Proteomes" id="UP000248326">
    <property type="component" value="Unassembled WGS sequence"/>
</dbReference>
<dbReference type="EMBL" id="QJSX01000008">
    <property type="protein sequence ID" value="PYE53668.1"/>
    <property type="molecule type" value="Genomic_DNA"/>
</dbReference>
<organism evidence="9 10">
    <name type="scientific">Deinococcus yavapaiensis KR-236</name>
    <dbReference type="NCBI Taxonomy" id="694435"/>
    <lineage>
        <taxon>Bacteria</taxon>
        <taxon>Thermotogati</taxon>
        <taxon>Deinococcota</taxon>
        <taxon>Deinococci</taxon>
        <taxon>Deinococcales</taxon>
        <taxon>Deinococcaceae</taxon>
        <taxon>Deinococcus</taxon>
    </lineage>
</organism>
<evidence type="ECO:0000256" key="2">
    <source>
        <dbReference type="ARBA" id="ARBA00022617"/>
    </source>
</evidence>
<keyword evidence="6 8" id="KW-0503">Monooxygenase</keyword>
<keyword evidence="4 8" id="KW-0560">Oxidoreductase</keyword>
<dbReference type="InterPro" id="IPR002401">
    <property type="entry name" value="Cyt_P450_E_grp-I"/>
</dbReference>
<evidence type="ECO:0000256" key="3">
    <source>
        <dbReference type="ARBA" id="ARBA00022723"/>
    </source>
</evidence>
<keyword evidence="10" id="KW-1185">Reference proteome</keyword>
<sequence>MTTSLPPRPLPLAPGPKGTWPLGSAHAFRQGFLHATTSGWRQYGDLVRFEIAGRTLLIVSHPDFAQHVLVDGAATFPKRDVRFGLGLLLGNGLVTNHDHASWLSQRRMMQPMFHKARLATMAHKMEAAAARLVDRLGAQAGRTVDIDVEMTSVTLDIITQTMFSADLLGEAGKVGPAVAAGTRFVQARIQAPFSPPMSWPTPANKAFTRQKGVIDAIVRRLVDERRASGETKGDLLDMLLEARDEDTGEGMTDEQLRDEVLTIFGAGHETTANTLTFACWVLSQHPDVVARLREELDRVLAGRLPTVADLPNLPFTRAVLDETLRLYPAAPVTSPRRAAHDTELGGWRVPAETNVFVSTFNIHRHPAFWPNAETFDPDRFLTGRLPAHRFAYLPFGAGARKCIGTNLAVMEGALLLATLASRFDFQPAEGFRMELEQTITLRAKNGLPMIVTKR</sequence>
<dbReference type="InterPro" id="IPR050196">
    <property type="entry name" value="Cytochrome_P450_Monoox"/>
</dbReference>
<evidence type="ECO:0000256" key="5">
    <source>
        <dbReference type="ARBA" id="ARBA00023004"/>
    </source>
</evidence>
<protein>
    <submittedName>
        <fullName evidence="9">Cytochrome P450</fullName>
    </submittedName>
</protein>